<organism evidence="1">
    <name type="scientific">Rhizophora mucronata</name>
    <name type="common">Asiatic mangrove</name>
    <dbReference type="NCBI Taxonomy" id="61149"/>
    <lineage>
        <taxon>Eukaryota</taxon>
        <taxon>Viridiplantae</taxon>
        <taxon>Streptophyta</taxon>
        <taxon>Embryophyta</taxon>
        <taxon>Tracheophyta</taxon>
        <taxon>Spermatophyta</taxon>
        <taxon>Magnoliopsida</taxon>
        <taxon>eudicotyledons</taxon>
        <taxon>Gunneridae</taxon>
        <taxon>Pentapetalae</taxon>
        <taxon>rosids</taxon>
        <taxon>fabids</taxon>
        <taxon>Malpighiales</taxon>
        <taxon>Rhizophoraceae</taxon>
        <taxon>Rhizophora</taxon>
    </lineage>
</organism>
<name>A0A2P2QRU1_RHIMU</name>
<protein>
    <submittedName>
        <fullName evidence="1">Uncharacterized protein</fullName>
    </submittedName>
</protein>
<dbReference type="EMBL" id="GGEC01089245">
    <property type="protein sequence ID" value="MBX69729.1"/>
    <property type="molecule type" value="Transcribed_RNA"/>
</dbReference>
<reference evidence="1" key="1">
    <citation type="submission" date="2018-02" db="EMBL/GenBank/DDBJ databases">
        <title>Rhizophora mucronata_Transcriptome.</title>
        <authorList>
            <person name="Meera S.P."/>
            <person name="Sreeshan A."/>
            <person name="Augustine A."/>
        </authorList>
    </citation>
    <scope>NUCLEOTIDE SEQUENCE</scope>
    <source>
        <tissue evidence="1">Leaf</tissue>
    </source>
</reference>
<sequence>MGQCLALNANGLTSSFSHYLFCSAFIEWSCRIIGDDTQTAYFSITESGLGIAITVLLVDIY</sequence>
<evidence type="ECO:0000313" key="1">
    <source>
        <dbReference type="EMBL" id="MBX69729.1"/>
    </source>
</evidence>
<proteinExistence type="predicted"/>
<dbReference type="AlphaFoldDB" id="A0A2P2QRU1"/>
<accession>A0A2P2QRU1</accession>